<evidence type="ECO:0000313" key="2">
    <source>
        <dbReference type="Proteomes" id="UP000829447"/>
    </source>
</evidence>
<evidence type="ECO:0000313" key="1">
    <source>
        <dbReference type="EMBL" id="MCI4389828.1"/>
    </source>
</evidence>
<dbReference type="EMBL" id="CM040472">
    <property type="protein sequence ID" value="MCI4389828.1"/>
    <property type="molecule type" value="Genomic_DNA"/>
</dbReference>
<reference evidence="1 2" key="1">
    <citation type="journal article" date="2022" name="bioRxiv">
        <title>An ancient truncated duplication of the anti-Mullerian hormone receptor type 2 gene is a potential conserved master sex determinant in the Pangasiidae catfish family.</title>
        <authorList>
            <person name="Wen M."/>
            <person name="Pan Q."/>
            <person name="Jouanno E."/>
            <person name="Montfort J."/>
            <person name="Zahm M."/>
            <person name="Cabau C."/>
            <person name="Klopp C."/>
            <person name="Iampietro C."/>
            <person name="Roques C."/>
            <person name="Bouchez O."/>
            <person name="Castinel A."/>
            <person name="Donnadieu C."/>
            <person name="Parrinello H."/>
            <person name="Poncet C."/>
            <person name="Belmonte E."/>
            <person name="Gautier V."/>
            <person name="Avarre J.-C."/>
            <person name="Dugue R."/>
            <person name="Gustiano R."/>
            <person name="Ha T.T.T."/>
            <person name="Campet M."/>
            <person name="Sriphairoj K."/>
            <person name="Ribolli J."/>
            <person name="de Almeida F.L."/>
            <person name="Desvignes T."/>
            <person name="Postlethwait J.H."/>
            <person name="Bucao C.F."/>
            <person name="Robinson-Rechavi M."/>
            <person name="Bobe J."/>
            <person name="Herpin A."/>
            <person name="Guiguen Y."/>
        </authorList>
    </citation>
    <scope>NUCLEOTIDE SEQUENCE [LARGE SCALE GENOMIC DNA]</scope>
    <source>
        <strain evidence="1">YG-Dec2019</strain>
    </source>
</reference>
<comment type="caution">
    <text evidence="1">The sequence shown here is derived from an EMBL/GenBank/DDBJ whole genome shotgun (WGS) entry which is preliminary data.</text>
</comment>
<name>A0ACC5XEQ0_PANGG</name>
<sequence length="1199" mass="131378">MCSLQMSEKKRSSQRGTAGTAGTAGACTQDSTSDQRLKCFRDIMDVVLHLSDEEWKAVTRDMKKKVTKLEFAALCTKIVTSAASSAIRRLLTPLIESFGIDLILQAKDKLKKRAESKWRKWSDSDASAQRSPTETSDFICQLVQRIATQTKAAMLEAIRRVASGRRAICPASASSPAEDQMSQPDDLSMACTNEICEKILALYHSDDFDRPGEEKTSGTKLKSHQEVHGIMKGLEEVVSISRSSFELTLKSSSPDSVPVTTKVMAPDCASSAPNAERLFSDQFLSKATQEVRKVLLKTEEKIAASTSSQTSVPVRSETETNSLMEEVESTASEILWKLLFILIQSLSKSSSGVSCNDADQSGPEDERKNFLSGAQKIHENIFKQVFMFVSGRKRAISEQNKLFLDVCPKTAAEVDVRSENVQEPAAAAERFLDKAILVASEILEKWLSSHISTGLFSGKDSGSSTASSPTASVDLDRVTAEIINTVISGIALENGITDVENGSEARVGEAQVSDADARSAPYSKNFSDVFMKLRSFIGRGDKKRQSCSCLKNAAAAAAAVTDAQSLVSISEAPNLQAVIDSCTEELIEKNADLFLRDELLAKSSSSKAPRLRRFAFLQPRKSDQRIVSEVKKTCEVSSSAPLRSKELLNKATQVVSEMLLRRLSTADSSRCSLEDVQSAVSTADSLVSVLHECDESVKEETKSSDALDAFSCFFDVREAESAKKPRNILRKVRSLLQVFFSKASEALSFPTHEERVEEKVDLDLCTNRVITEVIDLLRSELTAPPTVKNDDAYFHSKSTRRVSDIIFRIVESCPLLPSQFPKERHTEAQLRKVASALNLQVVSTASEISRTVSSTVLQFIDADRKSRPSVQRSSFAPLHLFTVVRNQLKNFFTSFSKRVADDERTDASAQSERDEDRVTPIYISEDGTVHELTELEDLSLEEMIHRRARAITDVIAKLLLRNVDRAGDVGQCSSDSVLGRGNNTLRSIQLPSECVYTFAEESIKALLQNVLNAGPSAGHEAQESSLVDKSTGCPSATALAREIEDAGTSSVCCINGLHPKSPQLSAASSSSSPRADVEETREHLSLTDQQNRSGSDGRSSHPAAEDQEKKKRLGLLTRNGRVIRRGVKCPKKWKKNQSRVPLTGDDQLTPSTSANLHSSSHRESKASGSVFKNARRRLGRIFSNISKTFTSCSNPETAP</sequence>
<gene>
    <name evidence="1" type="ORF">PGIGA_G00103370</name>
</gene>
<dbReference type="Proteomes" id="UP000829447">
    <property type="component" value="Linkage Group LG19"/>
</dbReference>
<keyword evidence="2" id="KW-1185">Reference proteome</keyword>
<accession>A0ACC5XEQ0</accession>
<proteinExistence type="predicted"/>
<organism evidence="1 2">
    <name type="scientific">Pangasianodon gigas</name>
    <name type="common">Mekong giant catfish</name>
    <name type="synonym">Pangasius gigas</name>
    <dbReference type="NCBI Taxonomy" id="30993"/>
    <lineage>
        <taxon>Eukaryota</taxon>
        <taxon>Metazoa</taxon>
        <taxon>Chordata</taxon>
        <taxon>Craniata</taxon>
        <taxon>Vertebrata</taxon>
        <taxon>Euteleostomi</taxon>
        <taxon>Actinopterygii</taxon>
        <taxon>Neopterygii</taxon>
        <taxon>Teleostei</taxon>
        <taxon>Ostariophysi</taxon>
        <taxon>Siluriformes</taxon>
        <taxon>Pangasiidae</taxon>
        <taxon>Pangasianodon</taxon>
    </lineage>
</organism>
<protein>
    <submittedName>
        <fullName evidence="1">Uncharacterized protein</fullName>
    </submittedName>
</protein>